<dbReference type="PANTHER" id="PTHR31131">
    <property type="entry name" value="CHROMOSOME 1, WHOLE GENOME SHOTGUN SEQUENCE"/>
    <property type="match status" value="1"/>
</dbReference>
<evidence type="ECO:0000259" key="1">
    <source>
        <dbReference type="Pfam" id="PF13840"/>
    </source>
</evidence>
<keyword evidence="4" id="KW-1185">Reference proteome</keyword>
<evidence type="ECO:0008006" key="5">
    <source>
        <dbReference type="Google" id="ProtNLM"/>
    </source>
</evidence>
<protein>
    <recommendedName>
        <fullName evidence="5">Aspartate kinase</fullName>
    </recommendedName>
</protein>
<dbReference type="PANTHER" id="PTHR31131:SF6">
    <property type="entry name" value="CASTOR ACT DOMAIN-CONTAINING PROTEIN"/>
    <property type="match status" value="1"/>
</dbReference>
<dbReference type="Gene3D" id="3.30.2130.10">
    <property type="entry name" value="VC0802-like"/>
    <property type="match status" value="1"/>
</dbReference>
<dbReference type="Pfam" id="PF13840">
    <property type="entry name" value="ACT_7"/>
    <property type="match status" value="1"/>
</dbReference>
<accession>A0ABM9VHV2</accession>
<dbReference type="Proteomes" id="UP000191812">
    <property type="component" value="Unassembled WGS sequence"/>
</dbReference>
<evidence type="ECO:0000313" key="3">
    <source>
        <dbReference type="EMBL" id="CUX42089.1"/>
    </source>
</evidence>
<dbReference type="InterPro" id="IPR045865">
    <property type="entry name" value="ACT-like_dom_sf"/>
</dbReference>
<dbReference type="InterPro" id="IPR016540">
    <property type="entry name" value="UCP008459"/>
</dbReference>
<evidence type="ECO:0000259" key="2">
    <source>
        <dbReference type="Pfam" id="PF21631"/>
    </source>
</evidence>
<dbReference type="EMBL" id="FBWH01000031">
    <property type="protein sequence ID" value="CUX42089.1"/>
    <property type="molecule type" value="Genomic_DNA"/>
</dbReference>
<dbReference type="SUPFAM" id="SSF55021">
    <property type="entry name" value="ACT-like"/>
    <property type="match status" value="2"/>
</dbReference>
<dbReference type="PIRSF" id="PIRSF008459">
    <property type="entry name" value="UCP008459"/>
    <property type="match status" value="1"/>
</dbReference>
<proteinExistence type="predicted"/>
<dbReference type="RefSeq" id="WP_080833661.1">
    <property type="nucleotide sequence ID" value="NZ_LT009756.1"/>
</dbReference>
<dbReference type="Pfam" id="PF21631">
    <property type="entry name" value="A9CJY8-like_N"/>
    <property type="match status" value="1"/>
</dbReference>
<organism evidence="3 4">
    <name type="scientific">Agrobacterium genomosp. 13 str. CFBP 6927</name>
    <dbReference type="NCBI Taxonomy" id="1183428"/>
    <lineage>
        <taxon>Bacteria</taxon>
        <taxon>Pseudomonadati</taxon>
        <taxon>Pseudomonadota</taxon>
        <taxon>Alphaproteobacteria</taxon>
        <taxon>Hyphomicrobiales</taxon>
        <taxon>Rhizobiaceae</taxon>
        <taxon>Rhizobium/Agrobacterium group</taxon>
        <taxon>Agrobacterium</taxon>
        <taxon>Agrobacterium tumefaciens complex</taxon>
    </lineage>
</organism>
<comment type="caution">
    <text evidence="3">The sequence shown here is derived from an EMBL/GenBank/DDBJ whole genome shotgun (WGS) entry which is preliminary data.</text>
</comment>
<evidence type="ECO:0000313" key="4">
    <source>
        <dbReference type="Proteomes" id="UP000191812"/>
    </source>
</evidence>
<feature type="domain" description="A9CJY8-like N-terminal" evidence="2">
    <location>
        <begin position="12"/>
        <end position="56"/>
    </location>
</feature>
<dbReference type="InterPro" id="IPR027795">
    <property type="entry name" value="CASTOR_ACT_dom"/>
</dbReference>
<gene>
    <name evidence="3" type="ORF">AGR13a_Cc60048</name>
</gene>
<dbReference type="InterPro" id="IPR051719">
    <property type="entry name" value="CASTOR_mTORC1"/>
</dbReference>
<reference evidence="3 4" key="1">
    <citation type="submission" date="2016-01" db="EMBL/GenBank/DDBJ databases">
        <authorList>
            <person name="Regsiter A."/>
            <person name="william w."/>
        </authorList>
    </citation>
    <scope>NUCLEOTIDE SEQUENCE [LARGE SCALE GENOMIC DNA]</scope>
    <source>
        <strain evidence="3 4">CFBP 6927</strain>
    </source>
</reference>
<dbReference type="InterPro" id="IPR049447">
    <property type="entry name" value="A9CJY8-like_N"/>
</dbReference>
<name>A0ABM9VHV2_9HYPH</name>
<sequence length="131" mass="14202">MAARVKLRALEGEYGVARLQASEAIPAWADGGGFVSISRTDDELSIVCRKDRIPRDVQFDAGWSCFKFQGPFAFDETGIVLSIIEPLSTNNIGIFVVSTFDGDHLLLKTGDLEKAFGLLANAGHSLIKESI</sequence>
<feature type="domain" description="CASTOR ACT" evidence="1">
    <location>
        <begin position="60"/>
        <end position="119"/>
    </location>
</feature>